<proteinExistence type="predicted"/>
<dbReference type="PANTHER" id="PTHR12683:SF13">
    <property type="entry name" value="CDK-ACTIVATING KINASE ASSEMBLY FACTOR MAT1"/>
    <property type="match status" value="1"/>
</dbReference>
<evidence type="ECO:0000256" key="3">
    <source>
        <dbReference type="ARBA" id="ARBA00022833"/>
    </source>
</evidence>
<evidence type="ECO:0000313" key="7">
    <source>
        <dbReference type="Proteomes" id="UP000030690"/>
    </source>
</evidence>
<evidence type="ECO:0000256" key="2">
    <source>
        <dbReference type="ARBA" id="ARBA00022771"/>
    </source>
</evidence>
<protein>
    <recommendedName>
        <fullName evidence="5">RING-type domain-containing protein</fullName>
    </recommendedName>
</protein>
<dbReference type="Pfam" id="PF06391">
    <property type="entry name" value="MAT1"/>
    <property type="match status" value="1"/>
</dbReference>
<dbReference type="InterPro" id="IPR015877">
    <property type="entry name" value="MAT1_centre"/>
</dbReference>
<keyword evidence="3" id="KW-0862">Zinc</keyword>
<dbReference type="PROSITE" id="PS00518">
    <property type="entry name" value="ZF_RING_1"/>
    <property type="match status" value="1"/>
</dbReference>
<dbReference type="EMBL" id="KI925025">
    <property type="protein sequence ID" value="ETW20122.1"/>
    <property type="molecule type" value="Genomic_DNA"/>
</dbReference>
<keyword evidence="1" id="KW-0479">Metal-binding</keyword>
<dbReference type="Proteomes" id="UP000030690">
    <property type="component" value="Unassembled WGS sequence"/>
</dbReference>
<organism evidence="6 7">
    <name type="scientific">Plasmodium falciparum Vietnam Oak-Knoll</name>
    <name type="common">FVO</name>
    <dbReference type="NCBI Taxonomy" id="1036723"/>
    <lineage>
        <taxon>Eukaryota</taxon>
        <taxon>Sar</taxon>
        <taxon>Alveolata</taxon>
        <taxon>Apicomplexa</taxon>
        <taxon>Aconoidasida</taxon>
        <taxon>Haemosporida</taxon>
        <taxon>Plasmodiidae</taxon>
        <taxon>Plasmodium</taxon>
        <taxon>Plasmodium (Laverania)</taxon>
    </lineage>
</organism>
<evidence type="ECO:0000256" key="1">
    <source>
        <dbReference type="ARBA" id="ARBA00022723"/>
    </source>
</evidence>
<reference evidence="6 7" key="1">
    <citation type="submission" date="2013-02" db="EMBL/GenBank/DDBJ databases">
        <title>The Genome Annotation of Plasmodium falciparum Vietnam Oak-Knoll (FVO).</title>
        <authorList>
            <consortium name="The Broad Institute Genome Sequencing Platform"/>
            <consortium name="The Broad Institute Genome Sequencing Center for Infectious Disease"/>
            <person name="Neafsey D."/>
            <person name="Hoffman S."/>
            <person name="Volkman S."/>
            <person name="Rosenthal P."/>
            <person name="Walker B."/>
            <person name="Young S.K."/>
            <person name="Zeng Q."/>
            <person name="Gargeya S."/>
            <person name="Fitzgerald M."/>
            <person name="Haas B."/>
            <person name="Abouelleil A."/>
            <person name="Allen A.W."/>
            <person name="Alvarado L."/>
            <person name="Arachchi H.M."/>
            <person name="Berlin A.M."/>
            <person name="Chapman S.B."/>
            <person name="Gainer-Dewar J."/>
            <person name="Goldberg J."/>
            <person name="Griggs A."/>
            <person name="Gujja S."/>
            <person name="Hansen M."/>
            <person name="Howarth C."/>
            <person name="Imamovic A."/>
            <person name="Ireland A."/>
            <person name="Larimer J."/>
            <person name="McCowan C."/>
            <person name="Murphy C."/>
            <person name="Pearson M."/>
            <person name="Poon T.W."/>
            <person name="Priest M."/>
            <person name="Roberts A."/>
            <person name="Saif S."/>
            <person name="Shea T."/>
            <person name="Sisk P."/>
            <person name="Sykes S."/>
            <person name="Wortman J."/>
            <person name="Nusbaum C."/>
            <person name="Birren B."/>
        </authorList>
    </citation>
    <scope>NUCLEOTIDE SEQUENCE [LARGE SCALE GENOMIC DNA]</scope>
    <source>
        <strain evidence="7">Vietnam Oak-Knoll (FVO)</strain>
    </source>
</reference>
<accession>A0A024VC18</accession>
<dbReference type="GO" id="GO:0006357">
    <property type="term" value="P:regulation of transcription by RNA polymerase II"/>
    <property type="evidence" value="ECO:0007669"/>
    <property type="project" value="TreeGrafter"/>
</dbReference>
<name>A0A024VC18_PLAFA</name>
<dbReference type="Pfam" id="PF00097">
    <property type="entry name" value="zf-C3HC4"/>
    <property type="match status" value="1"/>
</dbReference>
<dbReference type="PROSITE" id="PS50089">
    <property type="entry name" value="ZF_RING_2"/>
    <property type="match status" value="1"/>
</dbReference>
<keyword evidence="2 4" id="KW-0863">Zinc-finger</keyword>
<dbReference type="InterPro" id="IPR018957">
    <property type="entry name" value="Znf_C3HC4_RING-type"/>
</dbReference>
<dbReference type="Gene3D" id="3.30.40.10">
    <property type="entry name" value="Zinc/RING finger domain, C3HC4 (zinc finger)"/>
    <property type="match status" value="1"/>
</dbReference>
<evidence type="ECO:0000256" key="4">
    <source>
        <dbReference type="PROSITE-ProRule" id="PRU00175"/>
    </source>
</evidence>
<dbReference type="AlphaFoldDB" id="A0A024VC18"/>
<dbReference type="GO" id="GO:0008270">
    <property type="term" value="F:zinc ion binding"/>
    <property type="evidence" value="ECO:0007669"/>
    <property type="project" value="UniProtKB-KW"/>
</dbReference>
<dbReference type="SUPFAM" id="SSF57850">
    <property type="entry name" value="RING/U-box"/>
    <property type="match status" value="1"/>
</dbReference>
<feature type="domain" description="RING-type" evidence="5">
    <location>
        <begin position="6"/>
        <end position="52"/>
    </location>
</feature>
<dbReference type="SMR" id="A0A024VC18"/>
<dbReference type="InterPro" id="IPR017907">
    <property type="entry name" value="Znf_RING_CS"/>
</dbReference>
<dbReference type="OrthoDB" id="5963at2759"/>
<evidence type="ECO:0000313" key="6">
    <source>
        <dbReference type="EMBL" id="ETW20122.1"/>
    </source>
</evidence>
<evidence type="ECO:0000259" key="5">
    <source>
        <dbReference type="PROSITE" id="PS50089"/>
    </source>
</evidence>
<dbReference type="PANTHER" id="PTHR12683">
    <property type="entry name" value="CDK-ACTIVATING KINASE ASSEMBLY FACTOR MAT1"/>
    <property type="match status" value="1"/>
</dbReference>
<sequence>MDEYKCISCFEDIYVNNEKKLYFFDICKHKICGECLENHLNKLNKQYCPLCKVSVTKKNVSLFDIEERIYANQKNVRSKLTEIFNKRRHNFENTPLYNNYLEKVEDMIYVLTNECDEKKRKIIEAYIKKYEKDNYKLIEENNALIYQNERKKIHEIVKEEGNLYEIIKHRPIINKVHNETYVHSLIKENPKFFDEVKVANIVEVQPQPLNPAYKNDTDIPLRKYFSQDELYQADYAGGYDTNVVLKRCDIEFNKTIYYNI</sequence>
<dbReference type="InterPro" id="IPR013083">
    <property type="entry name" value="Znf_RING/FYVE/PHD"/>
</dbReference>
<gene>
    <name evidence="6" type="ORF">PFFVO_01023</name>
</gene>
<dbReference type="GO" id="GO:0006281">
    <property type="term" value="P:DNA repair"/>
    <property type="evidence" value="ECO:0007669"/>
    <property type="project" value="TreeGrafter"/>
</dbReference>
<dbReference type="GO" id="GO:0005675">
    <property type="term" value="C:transcription factor TFIIH holo complex"/>
    <property type="evidence" value="ECO:0007669"/>
    <property type="project" value="TreeGrafter"/>
</dbReference>
<reference evidence="6 7" key="2">
    <citation type="submission" date="2013-02" db="EMBL/GenBank/DDBJ databases">
        <title>The Genome Sequence of Plasmodium falciparum Vietnam Oak-Knoll (FVO).</title>
        <authorList>
            <consortium name="The Broad Institute Genome Sequencing Platform"/>
            <consortium name="The Broad Institute Genome Sequencing Center for Infectious Disease"/>
            <person name="Neafsey D."/>
            <person name="Cheeseman I."/>
            <person name="Volkman S."/>
            <person name="Adams J."/>
            <person name="Walker B."/>
            <person name="Young S.K."/>
            <person name="Zeng Q."/>
            <person name="Gargeya S."/>
            <person name="Fitzgerald M."/>
            <person name="Haas B."/>
            <person name="Abouelleil A."/>
            <person name="Alvarado L."/>
            <person name="Arachchi H.M."/>
            <person name="Berlin A.M."/>
            <person name="Chapman S.B."/>
            <person name="Dewar J."/>
            <person name="Goldberg J."/>
            <person name="Griggs A."/>
            <person name="Gujja S."/>
            <person name="Hansen M."/>
            <person name="Howarth C."/>
            <person name="Imamovic A."/>
            <person name="Larimer J."/>
            <person name="McCowan C."/>
            <person name="Murphy C."/>
            <person name="Neiman D."/>
            <person name="Pearson M."/>
            <person name="Priest M."/>
            <person name="Roberts A."/>
            <person name="Saif S."/>
            <person name="Shea T."/>
            <person name="Sisk P."/>
            <person name="Sykes S."/>
            <person name="Wortman J."/>
            <person name="Nusbaum C."/>
            <person name="Birren B."/>
        </authorList>
    </citation>
    <scope>NUCLEOTIDE SEQUENCE [LARGE SCALE GENOMIC DNA]</scope>
    <source>
        <strain evidence="7">Vietnam Oak-Knoll (FVO)</strain>
    </source>
</reference>
<dbReference type="InterPro" id="IPR001841">
    <property type="entry name" value="Znf_RING"/>
</dbReference>